<dbReference type="EMBL" id="PDCK01000041">
    <property type="protein sequence ID" value="PRQ44207.1"/>
    <property type="molecule type" value="Genomic_DNA"/>
</dbReference>
<keyword evidence="1" id="KW-0808">Transferase</keyword>
<comment type="caution">
    <text evidence="1">The sequence shown here is derived from an EMBL/GenBank/DDBJ whole genome shotgun (WGS) entry which is preliminary data.</text>
</comment>
<dbReference type="Proteomes" id="UP000238479">
    <property type="component" value="Chromosome 3"/>
</dbReference>
<organism evidence="1 2">
    <name type="scientific">Rosa chinensis</name>
    <name type="common">China rose</name>
    <dbReference type="NCBI Taxonomy" id="74649"/>
    <lineage>
        <taxon>Eukaryota</taxon>
        <taxon>Viridiplantae</taxon>
        <taxon>Streptophyta</taxon>
        <taxon>Embryophyta</taxon>
        <taxon>Tracheophyta</taxon>
        <taxon>Spermatophyta</taxon>
        <taxon>Magnoliopsida</taxon>
        <taxon>eudicotyledons</taxon>
        <taxon>Gunneridae</taxon>
        <taxon>Pentapetalae</taxon>
        <taxon>rosids</taxon>
        <taxon>fabids</taxon>
        <taxon>Rosales</taxon>
        <taxon>Rosaceae</taxon>
        <taxon>Rosoideae</taxon>
        <taxon>Rosoideae incertae sedis</taxon>
        <taxon>Rosa</taxon>
    </lineage>
</organism>
<evidence type="ECO:0000313" key="2">
    <source>
        <dbReference type="Proteomes" id="UP000238479"/>
    </source>
</evidence>
<dbReference type="STRING" id="74649.A0A2P6RCQ7"/>
<gene>
    <name evidence="1" type="ORF">RchiOBHm_Chr3g0476681</name>
</gene>
<keyword evidence="2" id="KW-1185">Reference proteome</keyword>
<dbReference type="Gramene" id="PRQ44207">
    <property type="protein sequence ID" value="PRQ44207"/>
    <property type="gene ID" value="RchiOBHm_Chr3g0476681"/>
</dbReference>
<reference evidence="1 2" key="1">
    <citation type="journal article" date="2018" name="Nat. Genet.">
        <title>The Rosa genome provides new insights in the design of modern roses.</title>
        <authorList>
            <person name="Bendahmane M."/>
        </authorList>
    </citation>
    <scope>NUCLEOTIDE SEQUENCE [LARGE SCALE GENOMIC DNA]</scope>
    <source>
        <strain evidence="2">cv. Old Blush</strain>
    </source>
</reference>
<sequence>MSRHSKIFSWWFRLQRYELFMHQLYLAGAWKTGQEWFLTSWKSQDYPGTGNYTSRLYPNWNQSAKPQYFVYQDLTRYWRSDPWAMA</sequence>
<proteinExistence type="predicted"/>
<dbReference type="EC" id="2.7.11.1" evidence="1"/>
<accession>A0A2P6RCQ7</accession>
<keyword evidence="1" id="KW-0418">Kinase</keyword>
<keyword evidence="1" id="KW-0723">Serine/threonine-protein kinase</keyword>
<protein>
    <submittedName>
        <fullName evidence="1">Putative non-specific serine/threonine protein kinase</fullName>
        <ecNumber evidence="1">2.7.11.1</ecNumber>
    </submittedName>
</protein>
<name>A0A2P6RCQ7_ROSCH</name>
<evidence type="ECO:0000313" key="1">
    <source>
        <dbReference type="EMBL" id="PRQ44207.1"/>
    </source>
</evidence>
<dbReference type="GO" id="GO:0004674">
    <property type="term" value="F:protein serine/threonine kinase activity"/>
    <property type="evidence" value="ECO:0007669"/>
    <property type="project" value="UniProtKB-KW"/>
</dbReference>
<dbReference type="AlphaFoldDB" id="A0A2P6RCQ7"/>